<dbReference type="SUPFAM" id="SSF54928">
    <property type="entry name" value="RNA-binding domain, RBD"/>
    <property type="match status" value="2"/>
</dbReference>
<dbReference type="Proteomes" id="UP000014500">
    <property type="component" value="Unassembled WGS sequence"/>
</dbReference>
<evidence type="ECO:0000256" key="5">
    <source>
        <dbReference type="ARBA" id="ARBA00023187"/>
    </source>
</evidence>
<evidence type="ECO:0000256" key="8">
    <source>
        <dbReference type="SAM" id="MobiDB-lite"/>
    </source>
</evidence>
<dbReference type="GO" id="GO:0003723">
    <property type="term" value="F:RNA binding"/>
    <property type="evidence" value="ECO:0007669"/>
    <property type="project" value="UniProtKB-UniRule"/>
</dbReference>
<dbReference type="PhylomeDB" id="T1J6A6"/>
<keyword evidence="11" id="KW-1185">Reference proteome</keyword>
<dbReference type="CDD" id="cd12370">
    <property type="entry name" value="RRM1_PUF60"/>
    <property type="match status" value="1"/>
</dbReference>
<comment type="similarity">
    <text evidence="2">Belongs to the RRM half pint family.</text>
</comment>
<feature type="domain" description="RRM" evidence="9">
    <location>
        <begin position="199"/>
        <end position="279"/>
    </location>
</feature>
<dbReference type="AlphaFoldDB" id="T1J6A6"/>
<evidence type="ECO:0000256" key="7">
    <source>
        <dbReference type="PROSITE-ProRule" id="PRU00176"/>
    </source>
</evidence>
<dbReference type="GO" id="GO:0000381">
    <property type="term" value="P:regulation of alternative mRNA splicing, via spliceosome"/>
    <property type="evidence" value="ECO:0007669"/>
    <property type="project" value="TreeGrafter"/>
</dbReference>
<protein>
    <recommendedName>
        <fullName evidence="9">RRM domain-containing protein</fullName>
    </recommendedName>
</protein>
<comment type="subcellular location">
    <subcellularLocation>
        <location evidence="1">Nucleus</location>
    </subcellularLocation>
</comment>
<evidence type="ECO:0000256" key="1">
    <source>
        <dbReference type="ARBA" id="ARBA00004123"/>
    </source>
</evidence>
<dbReference type="PROSITE" id="PS50102">
    <property type="entry name" value="RRM"/>
    <property type="match status" value="3"/>
</dbReference>
<dbReference type="InterPro" id="IPR051974">
    <property type="entry name" value="PUF60_regulator"/>
</dbReference>
<dbReference type="InterPro" id="IPR012677">
    <property type="entry name" value="Nucleotide-bd_a/b_plait_sf"/>
</dbReference>
<evidence type="ECO:0000259" key="9">
    <source>
        <dbReference type="PROSITE" id="PS50102"/>
    </source>
</evidence>
<proteinExistence type="inferred from homology"/>
<dbReference type="GO" id="GO:0006376">
    <property type="term" value="P:mRNA splice site recognition"/>
    <property type="evidence" value="ECO:0007669"/>
    <property type="project" value="TreeGrafter"/>
</dbReference>
<dbReference type="Gene3D" id="3.30.70.330">
    <property type="match status" value="3"/>
</dbReference>
<dbReference type="GO" id="GO:0071011">
    <property type="term" value="C:precatalytic spliceosome"/>
    <property type="evidence" value="ECO:0007669"/>
    <property type="project" value="TreeGrafter"/>
</dbReference>
<dbReference type="GO" id="GO:0071013">
    <property type="term" value="C:catalytic step 2 spliceosome"/>
    <property type="evidence" value="ECO:0007669"/>
    <property type="project" value="TreeGrafter"/>
</dbReference>
<dbReference type="InterPro" id="IPR000504">
    <property type="entry name" value="RRM_dom"/>
</dbReference>
<dbReference type="eggNOG" id="KOG0124">
    <property type="taxonomic scope" value="Eukaryota"/>
</dbReference>
<sequence length="464" mass="51149">MPNQNASFDQKCRKKTKKSPSIEMEQTGPVLAGPGAQRDILNLVGINLNKPKLTSIQKEMLTKAENYAAQQSIEALEKKQILAVQLSQQKTLQRNQAILLMCRVYVGSISFDLTEDPIRRAFSSFGPIKTINMSWDAQLNKHKGFAFVEYEIPEAAQLALEQMNGVAIGGRNIQVGRPTNIPQAQPIIDRIMDEAKTYNRIYIASIHPDVNDVDIKTVFEAFGPIKTCVLAPNNTATGNRHKGYGFIQYETTRAAQDAISSMNFFDLAGQNLFVGKAITPPDGSHNMPKAAVIAAAAAAARIGVLSNALLDPPRLVIPSLGGAPTVVEAVEKIEVSQSLEQQEDIVISGRGARCMVMAKLRMAMESRVVVLKNMIGVDDLDEDLNDEVTEECARYGNVGRVVIYQEKESDDEFAAVNVKIFVEFRCSSEAGKARDALNNRYFGGRIVKAEMYDQHMFNNNFLSD</sequence>
<dbReference type="PANTHER" id="PTHR47330">
    <property type="entry name" value="POLY(U)-BINDING-SPLICING FACTOR PUF60-B-RELATED"/>
    <property type="match status" value="1"/>
</dbReference>
<evidence type="ECO:0000256" key="4">
    <source>
        <dbReference type="ARBA" id="ARBA00022884"/>
    </source>
</evidence>
<dbReference type="InterPro" id="IPR035979">
    <property type="entry name" value="RBD_domain_sf"/>
</dbReference>
<dbReference type="EnsemblMetazoa" id="SMAR009175-RA">
    <property type="protein sequence ID" value="SMAR009175-PA"/>
    <property type="gene ID" value="SMAR009175"/>
</dbReference>
<dbReference type="SMART" id="SM00360">
    <property type="entry name" value="RRM"/>
    <property type="match status" value="3"/>
</dbReference>
<keyword evidence="6" id="KW-0539">Nucleus</keyword>
<dbReference type="CDD" id="cd12371">
    <property type="entry name" value="RRM2_PUF60"/>
    <property type="match status" value="1"/>
</dbReference>
<feature type="region of interest" description="Disordered" evidence="8">
    <location>
        <begin position="1"/>
        <end position="29"/>
    </location>
</feature>
<name>T1J6A6_STRMM</name>
<keyword evidence="5" id="KW-0508">mRNA splicing</keyword>
<evidence type="ECO:0000256" key="6">
    <source>
        <dbReference type="ARBA" id="ARBA00023242"/>
    </source>
</evidence>
<dbReference type="GO" id="GO:0000380">
    <property type="term" value="P:alternative mRNA splicing, via spliceosome"/>
    <property type="evidence" value="ECO:0007669"/>
    <property type="project" value="TreeGrafter"/>
</dbReference>
<feature type="domain" description="RRM" evidence="9">
    <location>
        <begin position="367"/>
        <end position="454"/>
    </location>
</feature>
<dbReference type="Pfam" id="PF00076">
    <property type="entry name" value="RRM_1"/>
    <property type="match status" value="2"/>
</dbReference>
<dbReference type="HOGENOM" id="CLU_020551_3_1_1"/>
<dbReference type="PANTHER" id="PTHR47330:SF1">
    <property type="entry name" value="POLY(U)-BINDING-SPLICING FACTOR PUF60"/>
    <property type="match status" value="1"/>
</dbReference>
<dbReference type="InterPro" id="IPR003954">
    <property type="entry name" value="RRM_euk-type"/>
</dbReference>
<feature type="domain" description="RRM" evidence="9">
    <location>
        <begin position="102"/>
        <end position="180"/>
    </location>
</feature>
<evidence type="ECO:0000313" key="10">
    <source>
        <dbReference type="EnsemblMetazoa" id="SMAR009175-PA"/>
    </source>
</evidence>
<reference evidence="10" key="2">
    <citation type="submission" date="2015-02" db="UniProtKB">
        <authorList>
            <consortium name="EnsemblMetazoa"/>
        </authorList>
    </citation>
    <scope>IDENTIFICATION</scope>
</reference>
<dbReference type="FunFam" id="3.30.70.330:FF:000136">
    <property type="entry name" value="poly(U)-binding-splicing factor PUF60 isoform X1"/>
    <property type="match status" value="1"/>
</dbReference>
<accession>T1J6A6</accession>
<organism evidence="10 11">
    <name type="scientific">Strigamia maritima</name>
    <name type="common">European centipede</name>
    <name type="synonym">Geophilus maritimus</name>
    <dbReference type="NCBI Taxonomy" id="126957"/>
    <lineage>
        <taxon>Eukaryota</taxon>
        <taxon>Metazoa</taxon>
        <taxon>Ecdysozoa</taxon>
        <taxon>Arthropoda</taxon>
        <taxon>Myriapoda</taxon>
        <taxon>Chilopoda</taxon>
        <taxon>Pleurostigmophora</taxon>
        <taxon>Geophilomorpha</taxon>
        <taxon>Linotaeniidae</taxon>
        <taxon>Strigamia</taxon>
    </lineage>
</organism>
<evidence type="ECO:0000256" key="2">
    <source>
        <dbReference type="ARBA" id="ARBA00005987"/>
    </source>
</evidence>
<evidence type="ECO:0000313" key="11">
    <source>
        <dbReference type="Proteomes" id="UP000014500"/>
    </source>
</evidence>
<dbReference type="SMART" id="SM00361">
    <property type="entry name" value="RRM_1"/>
    <property type="match status" value="2"/>
</dbReference>
<dbReference type="STRING" id="126957.T1J6A6"/>
<dbReference type="InterPro" id="IPR034211">
    <property type="entry name" value="PUF60_RRM2"/>
</dbReference>
<keyword evidence="3" id="KW-0507">mRNA processing</keyword>
<keyword evidence="4 7" id="KW-0694">RNA-binding</keyword>
<dbReference type="FunFam" id="3.30.70.330:FF:000382">
    <property type="entry name" value="G-patch domain-containing protein"/>
    <property type="match status" value="1"/>
</dbReference>
<dbReference type="InterPro" id="IPR034209">
    <property type="entry name" value="PUF60_RRM1"/>
</dbReference>
<dbReference type="EMBL" id="JH431874">
    <property type="status" value="NOT_ANNOTATED_CDS"/>
    <property type="molecule type" value="Genomic_DNA"/>
</dbReference>
<evidence type="ECO:0000256" key="3">
    <source>
        <dbReference type="ARBA" id="ARBA00022664"/>
    </source>
</evidence>
<reference evidence="11" key="1">
    <citation type="submission" date="2011-05" db="EMBL/GenBank/DDBJ databases">
        <authorList>
            <person name="Richards S.R."/>
            <person name="Qu J."/>
            <person name="Jiang H."/>
            <person name="Jhangiani S.N."/>
            <person name="Agravi P."/>
            <person name="Goodspeed R."/>
            <person name="Gross S."/>
            <person name="Mandapat C."/>
            <person name="Jackson L."/>
            <person name="Mathew T."/>
            <person name="Pu L."/>
            <person name="Thornton R."/>
            <person name="Saada N."/>
            <person name="Wilczek-Boney K.B."/>
            <person name="Lee S."/>
            <person name="Kovar C."/>
            <person name="Wu Y."/>
            <person name="Scherer S.E."/>
            <person name="Worley K.C."/>
            <person name="Muzny D.M."/>
            <person name="Gibbs R."/>
        </authorList>
    </citation>
    <scope>NUCLEOTIDE SEQUENCE</scope>
    <source>
        <strain evidence="11">Brora</strain>
    </source>
</reference>